<dbReference type="Proteomes" id="UP001500831">
    <property type="component" value="Unassembled WGS sequence"/>
</dbReference>
<proteinExistence type="predicted"/>
<reference evidence="2 3" key="1">
    <citation type="journal article" date="2019" name="Int. J. Syst. Evol. Microbiol.">
        <title>The Global Catalogue of Microorganisms (GCM) 10K type strain sequencing project: providing services to taxonomists for standard genome sequencing and annotation.</title>
        <authorList>
            <consortium name="The Broad Institute Genomics Platform"/>
            <consortium name="The Broad Institute Genome Sequencing Center for Infectious Disease"/>
            <person name="Wu L."/>
            <person name="Ma J."/>
        </authorList>
    </citation>
    <scope>NUCLEOTIDE SEQUENCE [LARGE SCALE GENOMIC DNA]</scope>
    <source>
        <strain evidence="2 3">JCM 6242</strain>
    </source>
</reference>
<dbReference type="Gene3D" id="2.120.10.30">
    <property type="entry name" value="TolB, C-terminal domain"/>
    <property type="match status" value="1"/>
</dbReference>
<sequence>MLACSVIAIAAVVSVPPAAHAADPVDIALPGTRVTVRENSTDPLRVTSYGFGKAAYLRKGAGFTRQTAYQEITVAPRGGKALAVPTSYNGGYDSVVLLDLATSKGTRIRTVRKPLVAHYVHWSRNGTKAVLTVERKSGDAWATSGFVVVDTVAKTAKTVTVANVDRAARFRWSSDGSELVAEYRGGARFYGPDGEVRRTLAKTGRPAGGEDAFTPSGRGLMTWCPSTYTEHVCVWDRTSGKLAAKVPGIKPKALWGWWDEKHFIAVVPVGDIYRVVLSDLKGTSTRVLAALSADDWKNRVYLSYTRR</sequence>
<dbReference type="SUPFAM" id="SSF82171">
    <property type="entry name" value="DPP6 N-terminal domain-like"/>
    <property type="match status" value="1"/>
</dbReference>
<dbReference type="EMBL" id="BAAAVI010000124">
    <property type="protein sequence ID" value="GAA2913433.1"/>
    <property type="molecule type" value="Genomic_DNA"/>
</dbReference>
<name>A0ABN3WFF5_9ACTN</name>
<evidence type="ECO:0008006" key="4">
    <source>
        <dbReference type="Google" id="ProtNLM"/>
    </source>
</evidence>
<organism evidence="2 3">
    <name type="scientific">Streptosporangium fragile</name>
    <dbReference type="NCBI Taxonomy" id="46186"/>
    <lineage>
        <taxon>Bacteria</taxon>
        <taxon>Bacillati</taxon>
        <taxon>Actinomycetota</taxon>
        <taxon>Actinomycetes</taxon>
        <taxon>Streptosporangiales</taxon>
        <taxon>Streptosporangiaceae</taxon>
        <taxon>Streptosporangium</taxon>
    </lineage>
</organism>
<keyword evidence="3" id="KW-1185">Reference proteome</keyword>
<protein>
    <recommendedName>
        <fullName evidence="4">WD40 repeat domain-containing protein</fullName>
    </recommendedName>
</protein>
<comment type="caution">
    <text evidence="2">The sequence shown here is derived from an EMBL/GenBank/DDBJ whole genome shotgun (WGS) entry which is preliminary data.</text>
</comment>
<gene>
    <name evidence="2" type="ORF">GCM10010517_80010</name>
</gene>
<evidence type="ECO:0000313" key="3">
    <source>
        <dbReference type="Proteomes" id="UP001500831"/>
    </source>
</evidence>
<keyword evidence="1" id="KW-0732">Signal</keyword>
<feature type="signal peptide" evidence="1">
    <location>
        <begin position="1"/>
        <end position="21"/>
    </location>
</feature>
<feature type="chain" id="PRO_5047082156" description="WD40 repeat domain-containing protein" evidence="1">
    <location>
        <begin position="22"/>
        <end position="307"/>
    </location>
</feature>
<accession>A0ABN3WFF5</accession>
<dbReference type="InterPro" id="IPR011042">
    <property type="entry name" value="6-blade_b-propeller_TolB-like"/>
</dbReference>
<evidence type="ECO:0000313" key="2">
    <source>
        <dbReference type="EMBL" id="GAA2913433.1"/>
    </source>
</evidence>
<evidence type="ECO:0000256" key="1">
    <source>
        <dbReference type="SAM" id="SignalP"/>
    </source>
</evidence>